<gene>
    <name evidence="1" type="ORF">Din_026123</name>
</gene>
<evidence type="ECO:0000313" key="1">
    <source>
        <dbReference type="EMBL" id="MPA56682.1"/>
    </source>
</evidence>
<reference evidence="1" key="1">
    <citation type="submission" date="2019-08" db="EMBL/GenBank/DDBJ databases">
        <title>Reference gene set and small RNA set construction with multiple tissues from Davidia involucrata Baill.</title>
        <authorList>
            <person name="Yang H."/>
            <person name="Zhou C."/>
            <person name="Li G."/>
            <person name="Wang J."/>
            <person name="Gao P."/>
            <person name="Wang M."/>
            <person name="Wang R."/>
            <person name="Zhao Y."/>
        </authorList>
    </citation>
    <scope>NUCLEOTIDE SEQUENCE</scope>
    <source>
        <tissue evidence="1">Mixed with DoveR01_LX</tissue>
    </source>
</reference>
<proteinExistence type="predicted"/>
<dbReference type="EMBL" id="GHES01026123">
    <property type="protein sequence ID" value="MPA56682.1"/>
    <property type="molecule type" value="Transcribed_RNA"/>
</dbReference>
<organism evidence="1">
    <name type="scientific">Davidia involucrata</name>
    <name type="common">Dove tree</name>
    <dbReference type="NCBI Taxonomy" id="16924"/>
    <lineage>
        <taxon>Eukaryota</taxon>
        <taxon>Viridiplantae</taxon>
        <taxon>Streptophyta</taxon>
        <taxon>Embryophyta</taxon>
        <taxon>Tracheophyta</taxon>
        <taxon>Spermatophyta</taxon>
        <taxon>Magnoliopsida</taxon>
        <taxon>eudicotyledons</taxon>
        <taxon>Gunneridae</taxon>
        <taxon>Pentapetalae</taxon>
        <taxon>asterids</taxon>
        <taxon>Cornales</taxon>
        <taxon>Nyssaceae</taxon>
        <taxon>Davidia</taxon>
    </lineage>
</organism>
<name>A0A5B7AIR0_DAVIN</name>
<sequence length="213" mass="23577">MGFSFCLGRLEKKQSSPPPPSPSTILGDSRLTAFENRSTTVGMEIRVFVPPARPDQYRRIIRLKPGETKELVTKSLCYENTDPENPTFFMLFMDGVYTGIFLLPLHVVTYAKIICDTHDDGQVNVRGIQVGIPGLRRLRGFSFCLGRGFRSINPRVVHHIGASASVWGGVPVPEQGLRRSNSSINPRAVHHLDCSGSVYLKEGSPTLNKALKL</sequence>
<accession>A0A5B7AIR0</accession>
<protein>
    <submittedName>
        <fullName evidence="1">Uncharacterized protein</fullName>
    </submittedName>
</protein>
<dbReference type="AlphaFoldDB" id="A0A5B7AIR0"/>